<dbReference type="InterPro" id="IPR029032">
    <property type="entry name" value="AhpD-like"/>
</dbReference>
<name>A0AAV5GQF0_9BASI</name>
<dbReference type="AlphaFoldDB" id="A0AAV5GQF0"/>
<dbReference type="InterPro" id="IPR052999">
    <property type="entry name" value="PTS1_Protein"/>
</dbReference>
<dbReference type="PANTHER" id="PTHR28180:SF2">
    <property type="entry name" value="PEROXISOMAL PROTEIN 2"/>
    <property type="match status" value="1"/>
</dbReference>
<keyword evidence="2" id="KW-1185">Reference proteome</keyword>
<proteinExistence type="predicted"/>
<reference evidence="1 2" key="1">
    <citation type="submission" date="2021-12" db="EMBL/GenBank/DDBJ databases">
        <title>High titer production of polyol ester of fatty acids by Rhodotorula paludigena BS15 towards product separation-free biomass refinery.</title>
        <authorList>
            <person name="Mano J."/>
            <person name="Ono H."/>
            <person name="Tanaka T."/>
            <person name="Naito K."/>
            <person name="Sushida H."/>
            <person name="Ike M."/>
            <person name="Tokuyasu K."/>
            <person name="Kitaoka M."/>
        </authorList>
    </citation>
    <scope>NUCLEOTIDE SEQUENCE [LARGE SCALE GENOMIC DNA]</scope>
    <source>
        <strain evidence="1 2">BS15</strain>
    </source>
</reference>
<gene>
    <name evidence="1" type="ORF">Rhopal_005433-T1</name>
</gene>
<dbReference type="SUPFAM" id="SSF69118">
    <property type="entry name" value="AhpD-like"/>
    <property type="match status" value="1"/>
</dbReference>
<dbReference type="EMBL" id="BQKY01000011">
    <property type="protein sequence ID" value="GJN92403.1"/>
    <property type="molecule type" value="Genomic_DNA"/>
</dbReference>
<comment type="caution">
    <text evidence="1">The sequence shown here is derived from an EMBL/GenBank/DDBJ whole genome shotgun (WGS) entry which is preliminary data.</text>
</comment>
<organism evidence="1 2">
    <name type="scientific">Rhodotorula paludigena</name>
    <dbReference type="NCBI Taxonomy" id="86838"/>
    <lineage>
        <taxon>Eukaryota</taxon>
        <taxon>Fungi</taxon>
        <taxon>Dikarya</taxon>
        <taxon>Basidiomycota</taxon>
        <taxon>Pucciniomycotina</taxon>
        <taxon>Microbotryomycetes</taxon>
        <taxon>Sporidiobolales</taxon>
        <taxon>Sporidiobolaceae</taxon>
        <taxon>Rhodotorula</taxon>
    </lineage>
</organism>
<dbReference type="PANTHER" id="PTHR28180">
    <property type="entry name" value="CONSERVED MITOCHONDRIAL PROTEIN-RELATED"/>
    <property type="match status" value="1"/>
</dbReference>
<dbReference type="Proteomes" id="UP001342314">
    <property type="component" value="Unassembled WGS sequence"/>
</dbReference>
<accession>A0AAV5GQF0</accession>
<evidence type="ECO:0000313" key="1">
    <source>
        <dbReference type="EMBL" id="GJN92403.1"/>
    </source>
</evidence>
<protein>
    <submittedName>
        <fullName evidence="1">Uncharacterized protein</fullName>
    </submittedName>
</protein>
<evidence type="ECO:0000313" key="2">
    <source>
        <dbReference type="Proteomes" id="UP001342314"/>
    </source>
</evidence>
<sequence>MASVRLSPALKALIAAPHAQGNAVPAPSLASTTKLFEGLRSSALQNGLGEATWLTLGSAALVTLNSPETLCQLYSFAASKLDGQEDKAKHSATIAAVMREAGLKTISFSGIPRAINNLGALQNHLEPDVAALLSTVSTRQPTTSNLATVQTNATRLWESIYAPHSAKLLSKLGRSHPDLPVHILSSHYGPLLSDPPTSASPTAPSGVHAKVGRVLTSLVAVACLRAQGGVGPQVTSHIFGLRKAGEERLEGDEALEGAEWLTSEEGAQWVLEQVDRFVEVVGRGQGATFATRAKL</sequence>
<dbReference type="Gene3D" id="1.20.1290.10">
    <property type="entry name" value="AhpD-like"/>
    <property type="match status" value="1"/>
</dbReference>